<dbReference type="EMBL" id="RJVO01000004">
    <property type="protein sequence ID" value="ROH89403.1"/>
    <property type="molecule type" value="Genomic_DNA"/>
</dbReference>
<accession>A0A3N0V9D6</accession>
<dbReference type="SUPFAM" id="SSF53474">
    <property type="entry name" value="alpha/beta-Hydrolases"/>
    <property type="match status" value="1"/>
</dbReference>
<comment type="caution">
    <text evidence="1">The sequence shown here is derived from an EMBL/GenBank/DDBJ whole genome shotgun (WGS) entry which is preliminary data.</text>
</comment>
<keyword evidence="2" id="KW-1185">Reference proteome</keyword>
<dbReference type="InterPro" id="IPR029058">
    <property type="entry name" value="AB_hydrolase_fold"/>
</dbReference>
<gene>
    <name evidence="1" type="ORF">ED208_09670</name>
</gene>
<dbReference type="Proteomes" id="UP000282106">
    <property type="component" value="Unassembled WGS sequence"/>
</dbReference>
<dbReference type="GO" id="GO:0016787">
    <property type="term" value="F:hydrolase activity"/>
    <property type="evidence" value="ECO:0007669"/>
    <property type="project" value="UniProtKB-KW"/>
</dbReference>
<proteinExistence type="predicted"/>
<dbReference type="InParanoid" id="A0A3N0V9D6"/>
<sequence length="235" mass="25101">MSFPKPSVPSPLAPPSPWLLLAEATVGLEFVRGLIGSTRGLPRGQGPVLVVPGFQASDRETALLRHKLSALGYTVYGWGQGRNHGKTGKLLPPLVQRVRELAARHALPVKLVGWSLGGVLARDVAREAPEAVAQVVTLGSPIVGGPKYTVFAKGYRKQGMDVEQLASKADAREASRPLPCPVTAIYTRRDGIVAWGSCIDPNHAVEHRETAASHFGLPFHPQTLRLIAQALAARA</sequence>
<evidence type="ECO:0000313" key="1">
    <source>
        <dbReference type="EMBL" id="ROH89403.1"/>
    </source>
</evidence>
<evidence type="ECO:0000313" key="2">
    <source>
        <dbReference type="Proteomes" id="UP000282106"/>
    </source>
</evidence>
<name>A0A3N0V9D6_9GAMM</name>
<dbReference type="RefSeq" id="WP_123211700.1">
    <property type="nucleotide sequence ID" value="NZ_RJVO01000004.1"/>
</dbReference>
<organism evidence="1 2">
    <name type="scientific">Stagnimonas aquatica</name>
    <dbReference type="NCBI Taxonomy" id="2689987"/>
    <lineage>
        <taxon>Bacteria</taxon>
        <taxon>Pseudomonadati</taxon>
        <taxon>Pseudomonadota</taxon>
        <taxon>Gammaproteobacteria</taxon>
        <taxon>Nevskiales</taxon>
        <taxon>Nevskiaceae</taxon>
        <taxon>Stagnimonas</taxon>
    </lineage>
</organism>
<protein>
    <submittedName>
        <fullName evidence="1">Alpha/beta hydrolase</fullName>
    </submittedName>
</protein>
<dbReference type="AlphaFoldDB" id="A0A3N0V9D6"/>
<keyword evidence="1" id="KW-0378">Hydrolase</keyword>
<reference evidence="1 2" key="1">
    <citation type="submission" date="2018-10" db="EMBL/GenBank/DDBJ databases">
        <authorList>
            <person name="Chen W.-M."/>
        </authorList>
    </citation>
    <scope>NUCLEOTIDE SEQUENCE [LARGE SCALE GENOMIC DNA]</scope>
    <source>
        <strain evidence="1 2">THS-13</strain>
    </source>
</reference>
<dbReference type="Gene3D" id="3.40.50.1820">
    <property type="entry name" value="alpha/beta hydrolase"/>
    <property type="match status" value="1"/>
</dbReference>